<dbReference type="Pfam" id="PF12796">
    <property type="entry name" value="Ank_2"/>
    <property type="match status" value="1"/>
</dbReference>
<dbReference type="Gene3D" id="1.20.1270.10">
    <property type="match status" value="1"/>
</dbReference>
<evidence type="ECO:0000313" key="3">
    <source>
        <dbReference type="EMBL" id="KAK9403851.1"/>
    </source>
</evidence>
<dbReference type="SUPFAM" id="SSF100934">
    <property type="entry name" value="Heat shock protein 70kD (HSP70), C-terminal subdomain"/>
    <property type="match status" value="1"/>
</dbReference>
<dbReference type="InterPro" id="IPR002110">
    <property type="entry name" value="Ankyrin_rpt"/>
</dbReference>
<reference evidence="3 4" key="1">
    <citation type="journal article" date="2024" name="Proc. Natl. Acad. Sci. U.S.A.">
        <title>The genetic regulatory architecture and epigenomic basis for age-related changes in rattlesnake venom.</title>
        <authorList>
            <person name="Hogan M.P."/>
            <person name="Holding M.L."/>
            <person name="Nystrom G.S."/>
            <person name="Colston T.J."/>
            <person name="Bartlett D.A."/>
            <person name="Mason A.J."/>
            <person name="Ellsworth S.A."/>
            <person name="Rautsaw R.M."/>
            <person name="Lawrence K.C."/>
            <person name="Strickland J.L."/>
            <person name="He B."/>
            <person name="Fraser P."/>
            <person name="Margres M.J."/>
            <person name="Gilbert D.M."/>
            <person name="Gibbs H.L."/>
            <person name="Parkinson C.L."/>
            <person name="Rokyta D.R."/>
        </authorList>
    </citation>
    <scope>NUCLEOTIDE SEQUENCE [LARGE SCALE GENOMIC DNA]</scope>
    <source>
        <strain evidence="3">DRR0105</strain>
    </source>
</reference>
<gene>
    <name evidence="3" type="ORF">NXF25_008678</name>
</gene>
<dbReference type="PANTHER" id="PTHR22677">
    <property type="entry name" value="ANKYRIN REPEAT DOMAIN-CONTAINING PROTEIN 60"/>
    <property type="match status" value="1"/>
</dbReference>
<dbReference type="InterPro" id="IPR039323">
    <property type="entry name" value="ANKRD_45/46/60"/>
</dbReference>
<dbReference type="InterPro" id="IPR036770">
    <property type="entry name" value="Ankyrin_rpt-contain_sf"/>
</dbReference>
<organism evidence="3 4">
    <name type="scientific">Crotalus adamanteus</name>
    <name type="common">Eastern diamondback rattlesnake</name>
    <dbReference type="NCBI Taxonomy" id="8729"/>
    <lineage>
        <taxon>Eukaryota</taxon>
        <taxon>Metazoa</taxon>
        <taxon>Chordata</taxon>
        <taxon>Craniata</taxon>
        <taxon>Vertebrata</taxon>
        <taxon>Euteleostomi</taxon>
        <taxon>Lepidosauria</taxon>
        <taxon>Squamata</taxon>
        <taxon>Bifurcata</taxon>
        <taxon>Unidentata</taxon>
        <taxon>Episquamata</taxon>
        <taxon>Toxicofera</taxon>
        <taxon>Serpentes</taxon>
        <taxon>Colubroidea</taxon>
        <taxon>Viperidae</taxon>
        <taxon>Crotalinae</taxon>
        <taxon>Crotalus</taxon>
    </lineage>
</organism>
<evidence type="ECO:0000256" key="1">
    <source>
        <dbReference type="PROSITE-ProRule" id="PRU00023"/>
    </source>
</evidence>
<dbReference type="PROSITE" id="PS50088">
    <property type="entry name" value="ANK_REPEAT"/>
    <property type="match status" value="1"/>
</dbReference>
<comment type="caution">
    <text evidence="3">The sequence shown here is derived from an EMBL/GenBank/DDBJ whole genome shotgun (WGS) entry which is preliminary data.</text>
</comment>
<keyword evidence="1" id="KW-0040">ANK repeat</keyword>
<evidence type="ECO:0000313" key="4">
    <source>
        <dbReference type="Proteomes" id="UP001474421"/>
    </source>
</evidence>
<feature type="repeat" description="ANK" evidence="1">
    <location>
        <begin position="214"/>
        <end position="246"/>
    </location>
</feature>
<accession>A0AAW1BQ12</accession>
<dbReference type="EMBL" id="JAOTOJ010000003">
    <property type="protein sequence ID" value="KAK9403851.1"/>
    <property type="molecule type" value="Genomic_DNA"/>
</dbReference>
<keyword evidence="4" id="KW-1185">Reference proteome</keyword>
<dbReference type="InterPro" id="IPR029048">
    <property type="entry name" value="HSP70_C_sf"/>
</dbReference>
<dbReference type="SUPFAM" id="SSF48403">
    <property type="entry name" value="Ankyrin repeat"/>
    <property type="match status" value="1"/>
</dbReference>
<protein>
    <submittedName>
        <fullName evidence="3">Ankyrin repeat domain-containing protein 45</fullName>
    </submittedName>
</protein>
<dbReference type="Proteomes" id="UP001474421">
    <property type="component" value="Unassembled WGS sequence"/>
</dbReference>
<dbReference type="SMART" id="SM00248">
    <property type="entry name" value="ANK"/>
    <property type="match status" value="3"/>
</dbReference>
<evidence type="ECO:0000256" key="2">
    <source>
        <dbReference type="SAM" id="MobiDB-lite"/>
    </source>
</evidence>
<dbReference type="PANTHER" id="PTHR22677:SF4">
    <property type="entry name" value="USHER SYNDROME TYPE-1G PROTEIN-LIKE PROTEIN"/>
    <property type="match status" value="1"/>
</dbReference>
<proteinExistence type="predicted"/>
<feature type="region of interest" description="Disordered" evidence="2">
    <location>
        <begin position="119"/>
        <end position="138"/>
    </location>
</feature>
<name>A0AAW1BQ12_CROAD</name>
<dbReference type="AlphaFoldDB" id="A0AAW1BQ12"/>
<dbReference type="Gene3D" id="1.25.40.20">
    <property type="entry name" value="Ankyrin repeat-containing domain"/>
    <property type="match status" value="1"/>
</dbReference>
<feature type="compositionally biased region" description="Basic and acidic residues" evidence="2">
    <location>
        <begin position="119"/>
        <end position="132"/>
    </location>
</feature>
<dbReference type="PROSITE" id="PS50297">
    <property type="entry name" value="ANK_REP_REGION"/>
    <property type="match status" value="1"/>
</dbReference>
<sequence length="352" mass="39509">MPCIGGGSVQYVVRSGRNEGPSRLLQPQSFPQFPLVPETASRQRSTPPFSPAGSNPTVLVFRARTSSVHSSVPASATLRGFYGDGITAFFPPAVFSSQEASGTGEPQPANLVKMEPLEDKAASTTKNEHEDLGPQEEPAHFNPLLRAALRGDMEEVQQIFENSEDPDHEKANKFLMEKDILGRNLLFTTCMVGQNDIIQSLAKYEVDLKDKTVRGYTLLHCAAAWGQLNTLKTLIELEADIYATTFRDENAREIANRYKQTECVEFLDWAEAKQNLRNFIFQIQATITDPEKVQGKLNKEDKTTSIKAYQAKLDWLENTKEPATQEFIDQKQQLEDIMLPIFTKLSAPREYF</sequence>